<evidence type="ECO:0000256" key="1">
    <source>
        <dbReference type="SAM" id="SignalP"/>
    </source>
</evidence>
<evidence type="ECO:0000313" key="3">
    <source>
        <dbReference type="EMBL" id="MDT0643269.1"/>
    </source>
</evidence>
<reference evidence="3 4" key="1">
    <citation type="submission" date="2023-09" db="EMBL/GenBank/DDBJ databases">
        <authorList>
            <person name="Rey-Velasco X."/>
        </authorList>
    </citation>
    <scope>NUCLEOTIDE SEQUENCE [LARGE SCALE GENOMIC DNA]</scope>
    <source>
        <strain evidence="3 4">F363</strain>
    </source>
</reference>
<keyword evidence="1" id="KW-0732">Signal</keyword>
<keyword evidence="4" id="KW-1185">Reference proteome</keyword>
<organism evidence="3 4">
    <name type="scientific">Autumnicola tepida</name>
    <dbReference type="NCBI Taxonomy" id="3075595"/>
    <lineage>
        <taxon>Bacteria</taxon>
        <taxon>Pseudomonadati</taxon>
        <taxon>Bacteroidota</taxon>
        <taxon>Flavobacteriia</taxon>
        <taxon>Flavobacteriales</taxon>
        <taxon>Flavobacteriaceae</taxon>
        <taxon>Autumnicola</taxon>
    </lineage>
</organism>
<dbReference type="RefSeq" id="WP_311534888.1">
    <property type="nucleotide sequence ID" value="NZ_JAVRHQ010000011.1"/>
</dbReference>
<dbReference type="Pfam" id="PF13590">
    <property type="entry name" value="DUF4136"/>
    <property type="match status" value="1"/>
</dbReference>
<dbReference type="EMBL" id="JAVRHQ010000011">
    <property type="protein sequence ID" value="MDT0643269.1"/>
    <property type="molecule type" value="Genomic_DNA"/>
</dbReference>
<evidence type="ECO:0000313" key="4">
    <source>
        <dbReference type="Proteomes" id="UP001262889"/>
    </source>
</evidence>
<accession>A0ABU3CAB4</accession>
<evidence type="ECO:0000259" key="2">
    <source>
        <dbReference type="Pfam" id="PF13590"/>
    </source>
</evidence>
<feature type="chain" id="PRO_5045056677" evidence="1">
    <location>
        <begin position="26"/>
        <end position="198"/>
    </location>
</feature>
<sequence length="198" mass="22317">MKNVKFILLCSLLVLVFACGPRVQTVNPPSDALSSYETFAYLPNTNAEVPGKQYNDEDVNRMIVETVNQNMRQAGYTLDRDNPDLLVLISTRTEIERETTTDPVYATYPYTAGVGSVSPYYGSYYYRGYNTFGGGIMGYDTDTYAYEEGTVIINLVDRETKETVWKGITSDALYDQANTTAMRDLVNQIFDEYPLSNN</sequence>
<protein>
    <submittedName>
        <fullName evidence="3">DUF4136 domain-containing protein</fullName>
    </submittedName>
</protein>
<dbReference type="PROSITE" id="PS51257">
    <property type="entry name" value="PROKAR_LIPOPROTEIN"/>
    <property type="match status" value="1"/>
</dbReference>
<feature type="signal peptide" evidence="1">
    <location>
        <begin position="1"/>
        <end position="25"/>
    </location>
</feature>
<dbReference type="Proteomes" id="UP001262889">
    <property type="component" value="Unassembled WGS sequence"/>
</dbReference>
<dbReference type="Gene3D" id="3.30.160.670">
    <property type="match status" value="1"/>
</dbReference>
<feature type="domain" description="DUF4136" evidence="2">
    <location>
        <begin position="31"/>
        <end position="194"/>
    </location>
</feature>
<gene>
    <name evidence="3" type="ORF">RM553_10555</name>
</gene>
<proteinExistence type="predicted"/>
<comment type="caution">
    <text evidence="3">The sequence shown here is derived from an EMBL/GenBank/DDBJ whole genome shotgun (WGS) entry which is preliminary data.</text>
</comment>
<name>A0ABU3CAB4_9FLAO</name>
<dbReference type="InterPro" id="IPR025411">
    <property type="entry name" value="DUF4136"/>
</dbReference>